<dbReference type="InterPro" id="IPR000014">
    <property type="entry name" value="PAS"/>
</dbReference>
<dbReference type="InterPro" id="IPR001610">
    <property type="entry name" value="PAC"/>
</dbReference>
<dbReference type="SUPFAM" id="SSF55785">
    <property type="entry name" value="PYP-like sensor domain (PAS domain)"/>
    <property type="match status" value="3"/>
</dbReference>
<dbReference type="AlphaFoldDB" id="A0A0F9AAB5"/>
<evidence type="ECO:0000259" key="3">
    <source>
        <dbReference type="PROSITE" id="PS50113"/>
    </source>
</evidence>
<dbReference type="EMBL" id="LAZR01043718">
    <property type="protein sequence ID" value="KKL06405.1"/>
    <property type="molecule type" value="Genomic_DNA"/>
</dbReference>
<proteinExistence type="predicted"/>
<dbReference type="InterPro" id="IPR052155">
    <property type="entry name" value="Biofilm_reg_signaling"/>
</dbReference>
<dbReference type="Gene3D" id="3.30.450.20">
    <property type="entry name" value="PAS domain"/>
    <property type="match status" value="3"/>
</dbReference>
<evidence type="ECO:0000313" key="4">
    <source>
        <dbReference type="EMBL" id="KKL06405.1"/>
    </source>
</evidence>
<gene>
    <name evidence="4" type="ORF">LCGC14_2596360</name>
</gene>
<dbReference type="NCBIfam" id="TIGR00229">
    <property type="entry name" value="sensory_box"/>
    <property type="match status" value="3"/>
</dbReference>
<feature type="non-terminal residue" evidence="4">
    <location>
        <position position="1"/>
    </location>
</feature>
<dbReference type="PROSITE" id="PS50112">
    <property type="entry name" value="PAS"/>
    <property type="match status" value="2"/>
</dbReference>
<organism evidence="4">
    <name type="scientific">marine sediment metagenome</name>
    <dbReference type="NCBI Taxonomy" id="412755"/>
    <lineage>
        <taxon>unclassified sequences</taxon>
        <taxon>metagenomes</taxon>
        <taxon>ecological metagenomes</taxon>
    </lineage>
</organism>
<dbReference type="PANTHER" id="PTHR44757:SF2">
    <property type="entry name" value="BIOFILM ARCHITECTURE MAINTENANCE PROTEIN MBAA"/>
    <property type="match status" value="1"/>
</dbReference>
<evidence type="ECO:0008006" key="5">
    <source>
        <dbReference type="Google" id="ProtNLM"/>
    </source>
</evidence>
<evidence type="ECO:0000259" key="2">
    <source>
        <dbReference type="PROSITE" id="PS50112"/>
    </source>
</evidence>
<dbReference type="InterPro" id="IPR000700">
    <property type="entry name" value="PAS-assoc_C"/>
</dbReference>
<dbReference type="Pfam" id="PF13426">
    <property type="entry name" value="PAS_9"/>
    <property type="match status" value="2"/>
</dbReference>
<feature type="domain" description="PAS" evidence="2">
    <location>
        <begin position="69"/>
        <end position="121"/>
    </location>
</feature>
<dbReference type="InterPro" id="IPR035965">
    <property type="entry name" value="PAS-like_dom_sf"/>
</dbReference>
<name>A0A0F9AAB5_9ZZZZ</name>
<protein>
    <recommendedName>
        <fullName evidence="5">PAS domain S-box protein</fullName>
    </recommendedName>
</protein>
<feature type="domain" description="PAC" evidence="3">
    <location>
        <begin position="144"/>
        <end position="198"/>
    </location>
</feature>
<dbReference type="PANTHER" id="PTHR44757">
    <property type="entry name" value="DIGUANYLATE CYCLASE DGCP"/>
    <property type="match status" value="1"/>
</dbReference>
<dbReference type="SMART" id="SM00091">
    <property type="entry name" value="PAS"/>
    <property type="match status" value="3"/>
</dbReference>
<feature type="domain" description="PAC" evidence="3">
    <location>
        <begin position="272"/>
        <end position="324"/>
    </location>
</feature>
<feature type="domain" description="PAS" evidence="2">
    <location>
        <begin position="199"/>
        <end position="269"/>
    </location>
</feature>
<dbReference type="PROSITE" id="PS50113">
    <property type="entry name" value="PAC"/>
    <property type="match status" value="3"/>
</dbReference>
<comment type="caution">
    <text evidence="4">The sequence shown here is derived from an EMBL/GenBank/DDBJ whole genome shotgun (WGS) entry which is preliminary data.</text>
</comment>
<reference evidence="4" key="1">
    <citation type="journal article" date="2015" name="Nature">
        <title>Complex archaea that bridge the gap between prokaryotes and eukaryotes.</title>
        <authorList>
            <person name="Spang A."/>
            <person name="Saw J.H."/>
            <person name="Jorgensen S.L."/>
            <person name="Zaremba-Niedzwiedzka K."/>
            <person name="Martijn J."/>
            <person name="Lind A.E."/>
            <person name="van Eijk R."/>
            <person name="Schleper C."/>
            <person name="Guy L."/>
            <person name="Ettema T.J."/>
        </authorList>
    </citation>
    <scope>NUCLEOTIDE SEQUENCE</scope>
</reference>
<dbReference type="SMART" id="SM00086">
    <property type="entry name" value="PAC"/>
    <property type="match status" value="3"/>
</dbReference>
<evidence type="ECO:0000256" key="1">
    <source>
        <dbReference type="SAM" id="MobiDB-lite"/>
    </source>
</evidence>
<dbReference type="CDD" id="cd00130">
    <property type="entry name" value="PAS"/>
    <property type="match status" value="3"/>
</dbReference>
<dbReference type="Pfam" id="PF08448">
    <property type="entry name" value="PAS_4"/>
    <property type="match status" value="1"/>
</dbReference>
<accession>A0A0F9AAB5</accession>
<dbReference type="InterPro" id="IPR013656">
    <property type="entry name" value="PAS_4"/>
</dbReference>
<sequence>FYRTGPVARETSETHMGKIRKRQAGGNTDKRKTAGTGQSRQTLAEDKLPDTTAHLEDLVAARTVALAEKEQYYRSVLHDLHEDILIIGPDYRITDVNHAALVTTGHKRQDVIGRHCYEISHGYDSPCDEHGQACPLKKVFTTGRPANFRHKHTRADNGAVDVDILLSPLKDQAGSVTHVIKAVRDVTDLVQAQTALQKSEEKFRLLYERSPLGYQSLDEDGYFVEVNQTWLDLLGYSRDEVIGNWFGNFIAPECIENFRRNFSCFKEAGEVSGIEFQMVRKDGSHVLVAIDGRIGYQEDGSFRQTHCVLHDITERRKAEEKLHQYERIVSSATDMLALVDQRYVYLAANAAYLRAFAKTSNEVIGRTVAEVFGEEFFSTVIRPKAERCLAGENIRYQAWYDFPAAGRQYMDAAYTPYLGPDSEVRGFVVVSHDITERKRAEEALRQSESRFRTLA</sequence>
<feature type="domain" description="PAC" evidence="3">
    <location>
        <begin position="392"/>
        <end position="446"/>
    </location>
</feature>
<feature type="region of interest" description="Disordered" evidence="1">
    <location>
        <begin position="1"/>
        <end position="49"/>
    </location>
</feature>